<protein>
    <submittedName>
        <fullName evidence="2">Uncharacterized protein</fullName>
    </submittedName>
</protein>
<dbReference type="InterPro" id="IPR052022">
    <property type="entry name" value="26kDa_periplasmic_antigen"/>
</dbReference>
<name>A0A542DVQ4_9MICO</name>
<evidence type="ECO:0000313" key="2">
    <source>
        <dbReference type="EMBL" id="TQJ07181.1"/>
    </source>
</evidence>
<dbReference type="Pfam" id="PF04402">
    <property type="entry name" value="SIMPL"/>
    <property type="match status" value="1"/>
</dbReference>
<feature type="compositionally biased region" description="Basic and acidic residues" evidence="1">
    <location>
        <begin position="11"/>
        <end position="33"/>
    </location>
</feature>
<dbReference type="Gene3D" id="3.30.110.170">
    <property type="entry name" value="Protein of unknown function (DUF541), domain 1"/>
    <property type="match status" value="1"/>
</dbReference>
<dbReference type="PANTHER" id="PTHR34387">
    <property type="entry name" value="SLR1258 PROTEIN"/>
    <property type="match status" value="1"/>
</dbReference>
<dbReference type="AlphaFoldDB" id="A0A542DVQ4"/>
<organism evidence="2 3">
    <name type="scientific">Lapillicoccus jejuensis</name>
    <dbReference type="NCBI Taxonomy" id="402171"/>
    <lineage>
        <taxon>Bacteria</taxon>
        <taxon>Bacillati</taxon>
        <taxon>Actinomycetota</taxon>
        <taxon>Actinomycetes</taxon>
        <taxon>Micrococcales</taxon>
        <taxon>Intrasporangiaceae</taxon>
        <taxon>Lapillicoccus</taxon>
    </lineage>
</organism>
<dbReference type="PANTHER" id="PTHR34387:SF1">
    <property type="entry name" value="PERIPLASMIC IMMUNOGENIC PROTEIN"/>
    <property type="match status" value="1"/>
</dbReference>
<accession>A0A542DVQ4</accession>
<evidence type="ECO:0000256" key="1">
    <source>
        <dbReference type="SAM" id="MobiDB-lite"/>
    </source>
</evidence>
<feature type="region of interest" description="Disordered" evidence="1">
    <location>
        <begin position="1"/>
        <end position="33"/>
    </location>
</feature>
<dbReference type="Proteomes" id="UP000317893">
    <property type="component" value="Unassembled WGS sequence"/>
</dbReference>
<comment type="caution">
    <text evidence="2">The sequence shown here is derived from an EMBL/GenBank/DDBJ whole genome shotgun (WGS) entry which is preliminary data.</text>
</comment>
<sequence>MTSRYDAPRAPYRDGMSHHHEHDHGPDDDGRRVEVVGTGEASATPDVVRLRIALTARAGDVAAALRATGALVTAVGAAVRAQAVDPADVASTGAHVQPHWDRDGQRITGYEAGHQLTLVVRDLDRLDPVVDAVAQAAGDGLRIDDIGLEVADASALRERARAAAFADARAKAEQYAVLAGAALGPVLAVAEGGARVPGPRPMAREMVAAASASMPVEAGQYGVSASVAVAFALVTAPTDRSTTPE</sequence>
<keyword evidence="3" id="KW-1185">Reference proteome</keyword>
<dbReference type="Gene3D" id="3.30.70.2970">
    <property type="entry name" value="Protein of unknown function (DUF541), domain 2"/>
    <property type="match status" value="1"/>
</dbReference>
<dbReference type="EMBL" id="VFMN01000001">
    <property type="protein sequence ID" value="TQJ07181.1"/>
    <property type="molecule type" value="Genomic_DNA"/>
</dbReference>
<evidence type="ECO:0000313" key="3">
    <source>
        <dbReference type="Proteomes" id="UP000317893"/>
    </source>
</evidence>
<reference evidence="2 3" key="1">
    <citation type="submission" date="2019-06" db="EMBL/GenBank/DDBJ databases">
        <title>Sequencing the genomes of 1000 actinobacteria strains.</title>
        <authorList>
            <person name="Klenk H.-P."/>
        </authorList>
    </citation>
    <scope>NUCLEOTIDE SEQUENCE [LARGE SCALE GENOMIC DNA]</scope>
    <source>
        <strain evidence="2 3">DSM 18607</strain>
    </source>
</reference>
<dbReference type="InterPro" id="IPR007497">
    <property type="entry name" value="SIMPL/DUF541"/>
</dbReference>
<dbReference type="GO" id="GO:0006974">
    <property type="term" value="P:DNA damage response"/>
    <property type="evidence" value="ECO:0007669"/>
    <property type="project" value="TreeGrafter"/>
</dbReference>
<proteinExistence type="predicted"/>
<gene>
    <name evidence="2" type="ORF">FB458_0234</name>
</gene>